<dbReference type="RefSeq" id="WP_377770872.1">
    <property type="nucleotide sequence ID" value="NZ_JBHUOQ010000001.1"/>
</dbReference>
<comment type="caution">
    <text evidence="5">The sequence shown here is derived from an EMBL/GenBank/DDBJ whole genome shotgun (WGS) entry which is preliminary data.</text>
</comment>
<evidence type="ECO:0000256" key="2">
    <source>
        <dbReference type="ARBA" id="ARBA00023015"/>
    </source>
</evidence>
<dbReference type="CDD" id="cd05466">
    <property type="entry name" value="PBP2_LTTR_substrate"/>
    <property type="match status" value="1"/>
</dbReference>
<dbReference type="Proteomes" id="UP001597519">
    <property type="component" value="Unassembled WGS sequence"/>
</dbReference>
<dbReference type="EMBL" id="JBHUOQ010000001">
    <property type="protein sequence ID" value="MFD2829139.1"/>
    <property type="molecule type" value="Genomic_DNA"/>
</dbReference>
<accession>A0ABW5WUW0</accession>
<dbReference type="PANTHER" id="PTHR30126">
    <property type="entry name" value="HTH-TYPE TRANSCRIPTIONAL REGULATOR"/>
    <property type="match status" value="1"/>
</dbReference>
<evidence type="ECO:0000313" key="6">
    <source>
        <dbReference type="Proteomes" id="UP001597519"/>
    </source>
</evidence>
<proteinExistence type="inferred from homology"/>
<feature type="domain" description="LysR substrate-binding" evidence="4">
    <location>
        <begin position="25"/>
        <end position="229"/>
    </location>
</feature>
<organism evidence="5 6">
    <name type="scientific">Corticicoccus populi</name>
    <dbReference type="NCBI Taxonomy" id="1812821"/>
    <lineage>
        <taxon>Bacteria</taxon>
        <taxon>Bacillati</taxon>
        <taxon>Bacillota</taxon>
        <taxon>Bacilli</taxon>
        <taxon>Bacillales</taxon>
        <taxon>Staphylococcaceae</taxon>
        <taxon>Corticicoccus</taxon>
    </lineage>
</organism>
<dbReference type="InterPro" id="IPR005119">
    <property type="entry name" value="LysR_subst-bd"/>
</dbReference>
<evidence type="ECO:0000256" key="1">
    <source>
        <dbReference type="ARBA" id="ARBA00009437"/>
    </source>
</evidence>
<reference evidence="6" key="1">
    <citation type="journal article" date="2019" name="Int. J. Syst. Evol. Microbiol.">
        <title>The Global Catalogue of Microorganisms (GCM) 10K type strain sequencing project: providing services to taxonomists for standard genome sequencing and annotation.</title>
        <authorList>
            <consortium name="The Broad Institute Genomics Platform"/>
            <consortium name="The Broad Institute Genome Sequencing Center for Infectious Disease"/>
            <person name="Wu L."/>
            <person name="Ma J."/>
        </authorList>
    </citation>
    <scope>NUCLEOTIDE SEQUENCE [LARGE SCALE GENOMIC DNA]</scope>
    <source>
        <strain evidence="6">KCTC 33575</strain>
    </source>
</reference>
<dbReference type="Gene3D" id="3.40.190.290">
    <property type="match status" value="1"/>
</dbReference>
<name>A0ABW5WUW0_9STAP</name>
<sequence>MLFQYTSQIFEWVNQAENAIFSMKNLNSGTLSIGGSDSTFKHYLLPYIQSFQDLYPDIHIQLRHGSTPEIINKLSNQQIDIGFVHLPVQAEHIEINHFMDIDSVFAGGKNYRYLNEKILTLEDIKKYPLISFSEGSSSRKFLDQLFQRSQLEVYPDIEVGSVELLIETAKMNMGIVFITKELIQNHLNSGELFEISVDIPIEKRKIGVAVNQNMPQSVTVNEFLKHINQSV</sequence>
<keyword evidence="3" id="KW-0804">Transcription</keyword>
<protein>
    <submittedName>
        <fullName evidence="5">LysR family transcriptional regulator substrate-binding protein</fullName>
    </submittedName>
</protein>
<comment type="similarity">
    <text evidence="1">Belongs to the LysR transcriptional regulatory family.</text>
</comment>
<keyword evidence="6" id="KW-1185">Reference proteome</keyword>
<keyword evidence="2" id="KW-0805">Transcription regulation</keyword>
<gene>
    <name evidence="5" type="ORF">ACFSX4_01580</name>
</gene>
<dbReference type="Pfam" id="PF03466">
    <property type="entry name" value="LysR_substrate"/>
    <property type="match status" value="1"/>
</dbReference>
<dbReference type="PANTHER" id="PTHR30126:SF64">
    <property type="entry name" value="HTH-TYPE TRANSCRIPTIONAL REGULATOR CITR"/>
    <property type="match status" value="1"/>
</dbReference>
<evidence type="ECO:0000259" key="4">
    <source>
        <dbReference type="Pfam" id="PF03466"/>
    </source>
</evidence>
<evidence type="ECO:0000313" key="5">
    <source>
        <dbReference type="EMBL" id="MFD2829139.1"/>
    </source>
</evidence>
<dbReference type="SUPFAM" id="SSF53850">
    <property type="entry name" value="Periplasmic binding protein-like II"/>
    <property type="match status" value="1"/>
</dbReference>
<evidence type="ECO:0000256" key="3">
    <source>
        <dbReference type="ARBA" id="ARBA00023163"/>
    </source>
</evidence>